<name>A0ACA9MYE5_9GLOM</name>
<protein>
    <submittedName>
        <fullName evidence="1">4422_t:CDS:1</fullName>
    </submittedName>
</protein>
<comment type="caution">
    <text evidence="1">The sequence shown here is derived from an EMBL/GenBank/DDBJ whole genome shotgun (WGS) entry which is preliminary data.</text>
</comment>
<proteinExistence type="predicted"/>
<evidence type="ECO:0000313" key="2">
    <source>
        <dbReference type="Proteomes" id="UP000789860"/>
    </source>
</evidence>
<accession>A0ACA9MYE5</accession>
<dbReference type="Proteomes" id="UP000789860">
    <property type="component" value="Unassembled WGS sequence"/>
</dbReference>
<sequence length="81" mass="9485">FPKVCKQSPEKFYSSPQSTSEMLIKFEKILPVKKGQPNSERVIKFVDKELLTEQNENHSEDEDDDYADILSSRFTEFLIQL</sequence>
<keyword evidence="2" id="KW-1185">Reference proteome</keyword>
<evidence type="ECO:0000313" key="1">
    <source>
        <dbReference type="EMBL" id="CAG8617401.1"/>
    </source>
</evidence>
<feature type="non-terminal residue" evidence="1">
    <location>
        <position position="81"/>
    </location>
</feature>
<feature type="non-terminal residue" evidence="1">
    <location>
        <position position="1"/>
    </location>
</feature>
<dbReference type="EMBL" id="CAJVPM010017007">
    <property type="protein sequence ID" value="CAG8617401.1"/>
    <property type="molecule type" value="Genomic_DNA"/>
</dbReference>
<gene>
    <name evidence="1" type="ORF">SCALOS_LOCUS7526</name>
</gene>
<reference evidence="1" key="1">
    <citation type="submission" date="2021-06" db="EMBL/GenBank/DDBJ databases">
        <authorList>
            <person name="Kallberg Y."/>
            <person name="Tangrot J."/>
            <person name="Rosling A."/>
        </authorList>
    </citation>
    <scope>NUCLEOTIDE SEQUENCE</scope>
    <source>
        <strain evidence="1">AU212A</strain>
    </source>
</reference>
<organism evidence="1 2">
    <name type="scientific">Scutellospora calospora</name>
    <dbReference type="NCBI Taxonomy" id="85575"/>
    <lineage>
        <taxon>Eukaryota</taxon>
        <taxon>Fungi</taxon>
        <taxon>Fungi incertae sedis</taxon>
        <taxon>Mucoromycota</taxon>
        <taxon>Glomeromycotina</taxon>
        <taxon>Glomeromycetes</taxon>
        <taxon>Diversisporales</taxon>
        <taxon>Gigasporaceae</taxon>
        <taxon>Scutellospora</taxon>
    </lineage>
</organism>